<dbReference type="AlphaFoldDB" id="A0A165HGU9"/>
<feature type="domain" description="GST C-terminal" evidence="4">
    <location>
        <begin position="92"/>
        <end position="222"/>
    </location>
</feature>
<dbReference type="GeneID" id="28897509"/>
<accession>A0A165HGU9</accession>
<dbReference type="OrthoDB" id="422574at2759"/>
<dbReference type="CDD" id="cd03048">
    <property type="entry name" value="GST_N_Ure2p_like"/>
    <property type="match status" value="1"/>
</dbReference>
<sequence length="222" mass="25584">MTLQTITLYSHRTGPNPWKVVMILEELSLSYKNHFFEDLADLKKPAYEKINPNGRVPAIEDPNTGITLWESGAIIEYLIDTYDKDNKLSFTSFPEKYLTKQWLYFQVSGQGPYYGQGGWFSNFHPEKLPSAIERYQNEIQRVLGVLDHALEGKQYLVGEKCTYADISFVSWNSLLPWLLTGVEVDIAKKFPNYHAWNERVTNRPAVQKTIEVKKVAMAEGKK</sequence>
<evidence type="ECO:0000259" key="4">
    <source>
        <dbReference type="PROSITE" id="PS50405"/>
    </source>
</evidence>
<dbReference type="Gene3D" id="3.40.30.10">
    <property type="entry name" value="Glutaredoxin"/>
    <property type="match status" value="1"/>
</dbReference>
<dbReference type="SFLD" id="SFLDS00019">
    <property type="entry name" value="Glutathione_Transferase_(cytos"/>
    <property type="match status" value="1"/>
</dbReference>
<dbReference type="InterPro" id="IPR010987">
    <property type="entry name" value="Glutathione-S-Trfase_C-like"/>
</dbReference>
<dbReference type="PROSITE" id="PS50405">
    <property type="entry name" value="GST_CTER"/>
    <property type="match status" value="1"/>
</dbReference>
<keyword evidence="5" id="KW-0808">Transferase</keyword>
<dbReference type="SUPFAM" id="SSF47616">
    <property type="entry name" value="GST C-terminal domain-like"/>
    <property type="match status" value="1"/>
</dbReference>
<dbReference type="RefSeq" id="XP_018189049.1">
    <property type="nucleotide sequence ID" value="XM_018332372.1"/>
</dbReference>
<dbReference type="PANTHER" id="PTHR44051">
    <property type="entry name" value="GLUTATHIONE S-TRANSFERASE-RELATED"/>
    <property type="match status" value="1"/>
</dbReference>
<dbReference type="STRING" id="1328760.A0A165HGU9"/>
<evidence type="ECO:0000313" key="5">
    <source>
        <dbReference type="EMBL" id="KZF23494.1"/>
    </source>
</evidence>
<name>A0A165HGU9_XYLHT</name>
<feature type="domain" description="GST N-terminal" evidence="3">
    <location>
        <begin position="4"/>
        <end position="86"/>
    </location>
</feature>
<dbReference type="Gene3D" id="1.20.1050.10">
    <property type="match status" value="1"/>
</dbReference>
<dbReference type="InterPro" id="IPR040079">
    <property type="entry name" value="Glutathione_S-Trfase"/>
</dbReference>
<dbReference type="FunCoup" id="A0A165HGU9">
    <property type="interactions" value="661"/>
</dbReference>
<organism evidence="5 6">
    <name type="scientific">Xylona heveae (strain CBS 132557 / TC161)</name>
    <dbReference type="NCBI Taxonomy" id="1328760"/>
    <lineage>
        <taxon>Eukaryota</taxon>
        <taxon>Fungi</taxon>
        <taxon>Dikarya</taxon>
        <taxon>Ascomycota</taxon>
        <taxon>Pezizomycotina</taxon>
        <taxon>Xylonomycetes</taxon>
        <taxon>Xylonales</taxon>
        <taxon>Xylonaceae</taxon>
        <taxon>Xylona</taxon>
    </lineage>
</organism>
<dbReference type="InterPro" id="IPR036282">
    <property type="entry name" value="Glutathione-S-Trfase_C_sf"/>
</dbReference>
<evidence type="ECO:0000256" key="2">
    <source>
        <dbReference type="RuleBase" id="RU003494"/>
    </source>
</evidence>
<comment type="similarity">
    <text evidence="1 2">Belongs to the GST superfamily.</text>
</comment>
<gene>
    <name evidence="5" type="ORF">L228DRAFT_246263</name>
</gene>
<evidence type="ECO:0000313" key="6">
    <source>
        <dbReference type="Proteomes" id="UP000076632"/>
    </source>
</evidence>
<dbReference type="SUPFAM" id="SSF52833">
    <property type="entry name" value="Thioredoxin-like"/>
    <property type="match status" value="1"/>
</dbReference>
<dbReference type="GO" id="GO:0016740">
    <property type="term" value="F:transferase activity"/>
    <property type="evidence" value="ECO:0007669"/>
    <property type="project" value="UniProtKB-KW"/>
</dbReference>
<dbReference type="InterPro" id="IPR004045">
    <property type="entry name" value="Glutathione_S-Trfase_N"/>
</dbReference>
<evidence type="ECO:0000256" key="1">
    <source>
        <dbReference type="ARBA" id="ARBA00007409"/>
    </source>
</evidence>
<dbReference type="InterPro" id="IPR004046">
    <property type="entry name" value="GST_C"/>
</dbReference>
<dbReference type="PROSITE" id="PS50404">
    <property type="entry name" value="GST_NTER"/>
    <property type="match status" value="1"/>
</dbReference>
<reference evidence="5 6" key="1">
    <citation type="journal article" date="2016" name="Fungal Biol.">
        <title>The genome of Xylona heveae provides a window into fungal endophytism.</title>
        <authorList>
            <person name="Gazis R."/>
            <person name="Kuo A."/>
            <person name="Riley R."/>
            <person name="LaButti K."/>
            <person name="Lipzen A."/>
            <person name="Lin J."/>
            <person name="Amirebrahimi M."/>
            <person name="Hesse C.N."/>
            <person name="Spatafora J.W."/>
            <person name="Henrissat B."/>
            <person name="Hainaut M."/>
            <person name="Grigoriev I.V."/>
            <person name="Hibbett D.S."/>
        </authorList>
    </citation>
    <scope>NUCLEOTIDE SEQUENCE [LARGE SCALE GENOMIC DNA]</scope>
    <source>
        <strain evidence="5 6">TC161</strain>
    </source>
</reference>
<dbReference type="PANTHER" id="PTHR44051:SF3">
    <property type="entry name" value="TRANSCRIPTIONAL REGULATOR URE2"/>
    <property type="match status" value="1"/>
</dbReference>
<dbReference type="EMBL" id="KV407457">
    <property type="protein sequence ID" value="KZF23494.1"/>
    <property type="molecule type" value="Genomic_DNA"/>
</dbReference>
<dbReference type="InterPro" id="IPR036249">
    <property type="entry name" value="Thioredoxin-like_sf"/>
</dbReference>
<dbReference type="SFLD" id="SFLDG01151">
    <property type="entry name" value="Main.2:_Nu-like"/>
    <property type="match status" value="1"/>
</dbReference>
<dbReference type="InParanoid" id="A0A165HGU9"/>
<dbReference type="Proteomes" id="UP000076632">
    <property type="component" value="Unassembled WGS sequence"/>
</dbReference>
<proteinExistence type="inferred from homology"/>
<keyword evidence="6" id="KW-1185">Reference proteome</keyword>
<dbReference type="Pfam" id="PF02798">
    <property type="entry name" value="GST_N"/>
    <property type="match status" value="1"/>
</dbReference>
<dbReference type="SFLD" id="SFLDG00358">
    <property type="entry name" value="Main_(cytGST)"/>
    <property type="match status" value="1"/>
</dbReference>
<dbReference type="Pfam" id="PF00043">
    <property type="entry name" value="GST_C"/>
    <property type="match status" value="1"/>
</dbReference>
<protein>
    <submittedName>
        <fullName evidence="5">Glutathione S-transferase Ure2-like protein</fullName>
    </submittedName>
</protein>
<evidence type="ECO:0000259" key="3">
    <source>
        <dbReference type="PROSITE" id="PS50404"/>
    </source>
</evidence>
<dbReference type="OMA" id="ATQYAKH"/>